<dbReference type="InterPro" id="IPR024301">
    <property type="entry name" value="Amidase_6"/>
</dbReference>
<protein>
    <recommendedName>
        <fullName evidence="2">Putative amidase domain-containing protein</fullName>
    </recommendedName>
</protein>
<evidence type="ECO:0000313" key="4">
    <source>
        <dbReference type="Proteomes" id="UP000481360"/>
    </source>
</evidence>
<dbReference type="PANTHER" id="PTHR40032:SF1">
    <property type="entry name" value="EXPORTED PROTEIN"/>
    <property type="match status" value="1"/>
</dbReference>
<comment type="caution">
    <text evidence="3">The sequence shown here is derived from an EMBL/GenBank/DDBJ whole genome shotgun (WGS) entry which is preliminary data.</text>
</comment>
<dbReference type="Proteomes" id="UP000481360">
    <property type="component" value="Unassembled WGS sequence"/>
</dbReference>
<organism evidence="3 4">
    <name type="scientific">Lentzea alba</name>
    <dbReference type="NCBI Taxonomy" id="2714351"/>
    <lineage>
        <taxon>Bacteria</taxon>
        <taxon>Bacillati</taxon>
        <taxon>Actinomycetota</taxon>
        <taxon>Actinomycetes</taxon>
        <taxon>Pseudonocardiales</taxon>
        <taxon>Pseudonocardiaceae</taxon>
        <taxon>Lentzea</taxon>
    </lineage>
</organism>
<evidence type="ECO:0000259" key="2">
    <source>
        <dbReference type="Pfam" id="PF12671"/>
    </source>
</evidence>
<evidence type="ECO:0000256" key="1">
    <source>
        <dbReference type="SAM" id="MobiDB-lite"/>
    </source>
</evidence>
<dbReference type="Pfam" id="PF12671">
    <property type="entry name" value="Amidase_6"/>
    <property type="match status" value="1"/>
</dbReference>
<keyword evidence="4" id="KW-1185">Reference proteome</keyword>
<reference evidence="3 4" key="1">
    <citation type="submission" date="2020-03" db="EMBL/GenBank/DDBJ databases">
        <title>Isolation and identification of active actinomycetes.</title>
        <authorList>
            <person name="Sun X."/>
        </authorList>
    </citation>
    <scope>NUCLEOTIDE SEQUENCE [LARGE SCALE GENOMIC DNA]</scope>
    <source>
        <strain evidence="3 4">NEAU-D13</strain>
    </source>
</reference>
<feature type="domain" description="Putative amidase" evidence="2">
    <location>
        <begin position="142"/>
        <end position="310"/>
    </location>
</feature>
<dbReference type="PANTHER" id="PTHR40032">
    <property type="entry name" value="EXPORTED PROTEIN-RELATED"/>
    <property type="match status" value="1"/>
</dbReference>
<proteinExistence type="predicted"/>
<sequence length="328" mass="36839">MRVGKVDRSGSGVIRARAAETTKLFFRSVSTTVDPATGLTPPQHEGYSLTHDFVLRTEDGRWKIDSTTPHLDGSALPPPTQADKTMKAPQNDTVTAKSDKPAPRVERPNSAPTPDSGATPNRQGFTPRAEEAKTVAAPLDWLAMLAYADRWWGQVPDSQEFYNPEFRKYGNDCTNFFSQIILRGGLEPVGYWWNRTDPDVWFYGPSGEGFTAYSWAAAHNNAVYMYNFSGHTRDLVAGDPYGVWKAQPADVMYVNWDHPPNDPNGEGNLDHTMFVSGREAYPEDPTWPYAKEIFLTYHTNNRHNVPLTSVMFRDGWSNKDGWSALHTF</sequence>
<feature type="region of interest" description="Disordered" evidence="1">
    <location>
        <begin position="64"/>
        <end position="130"/>
    </location>
</feature>
<dbReference type="RefSeq" id="WP_166045623.1">
    <property type="nucleotide sequence ID" value="NZ_JAAMPJ010000002.1"/>
</dbReference>
<feature type="compositionally biased region" description="Basic and acidic residues" evidence="1">
    <location>
        <begin position="97"/>
        <end position="107"/>
    </location>
</feature>
<accession>A0A7C9VMD7</accession>
<name>A0A7C9VMD7_9PSEU</name>
<dbReference type="AlphaFoldDB" id="A0A7C9VMD7"/>
<evidence type="ECO:0000313" key="3">
    <source>
        <dbReference type="EMBL" id="NGY59654.1"/>
    </source>
</evidence>
<dbReference type="EMBL" id="JAAMPJ010000002">
    <property type="protein sequence ID" value="NGY59654.1"/>
    <property type="molecule type" value="Genomic_DNA"/>
</dbReference>
<feature type="compositionally biased region" description="Polar residues" evidence="1">
    <location>
        <begin position="110"/>
        <end position="124"/>
    </location>
</feature>
<gene>
    <name evidence="3" type="ORF">G7043_12025</name>
</gene>